<dbReference type="eggNOG" id="ENOG502SA9Z">
    <property type="taxonomic scope" value="Eukaryota"/>
</dbReference>
<dbReference type="AlphaFoldDB" id="D7FM74"/>
<dbReference type="Gene3D" id="2.60.120.10">
    <property type="entry name" value="Jelly Rolls"/>
    <property type="match status" value="1"/>
</dbReference>
<dbReference type="CDD" id="cd20303">
    <property type="entry name" value="cupin_ChrR_1"/>
    <property type="match status" value="1"/>
</dbReference>
<dbReference type="OrthoDB" id="72100at2759"/>
<evidence type="ECO:0000313" key="3">
    <source>
        <dbReference type="Proteomes" id="UP000002630"/>
    </source>
</evidence>
<keyword evidence="3" id="KW-1185">Reference proteome</keyword>
<proteinExistence type="predicted"/>
<feature type="domain" description="ChrR-like cupin" evidence="1">
    <location>
        <begin position="12"/>
        <end position="113"/>
    </location>
</feature>
<dbReference type="InterPro" id="IPR014710">
    <property type="entry name" value="RmlC-like_jellyroll"/>
</dbReference>
<evidence type="ECO:0000313" key="2">
    <source>
        <dbReference type="EMBL" id="CBJ29897.1"/>
    </source>
</evidence>
<dbReference type="EMBL" id="FN648172">
    <property type="protein sequence ID" value="CBJ29897.1"/>
    <property type="molecule type" value="Genomic_DNA"/>
</dbReference>
<gene>
    <name evidence="2" type="ORF">Esi_0164_0033</name>
</gene>
<name>D7FM74_ECTSI</name>
<protein>
    <recommendedName>
        <fullName evidence="1">ChrR-like cupin domain-containing protein</fullName>
    </recommendedName>
</protein>
<dbReference type="EMBL" id="FN649756">
    <property type="protein sequence ID" value="CBJ29897.1"/>
    <property type="molecule type" value="Genomic_DNA"/>
</dbReference>
<accession>D7FM74</accession>
<dbReference type="OMA" id="IWVKTGH"/>
<sequence length="233" mass="25865">MASQLSVDRSVRVSVHTSGMEWAPSPSPSVWRKRVALEGPQESGRVTSVVRYDANSQFNEHGHPDGEEILVLEGSWQDANGDHPAGTYMLNPEGFRHAPCSRDGCVLWVKLRQHGGPSRKHTRLDTNSMQWEDTDIPGVKAKELYSHPDHVESMRIEKWDAGAKVERECQKMTEFLVLEGEAEAHDASETFTKRSWLRLPAGATLSMTSAAGCQVFVKEGEWLPPSSSNTDAP</sequence>
<dbReference type="SUPFAM" id="SSF51182">
    <property type="entry name" value="RmlC-like cupins"/>
    <property type="match status" value="2"/>
</dbReference>
<reference evidence="2 3" key="1">
    <citation type="journal article" date="2010" name="Nature">
        <title>The Ectocarpus genome and the independent evolution of multicellularity in brown algae.</title>
        <authorList>
            <person name="Cock J.M."/>
            <person name="Sterck L."/>
            <person name="Rouze P."/>
            <person name="Scornet D."/>
            <person name="Allen A.E."/>
            <person name="Amoutzias G."/>
            <person name="Anthouard V."/>
            <person name="Artiguenave F."/>
            <person name="Aury J.M."/>
            <person name="Badger J.H."/>
            <person name="Beszteri B."/>
            <person name="Billiau K."/>
            <person name="Bonnet E."/>
            <person name="Bothwell J.H."/>
            <person name="Bowler C."/>
            <person name="Boyen C."/>
            <person name="Brownlee C."/>
            <person name="Carrano C.J."/>
            <person name="Charrier B."/>
            <person name="Cho G.Y."/>
            <person name="Coelho S.M."/>
            <person name="Collen J."/>
            <person name="Corre E."/>
            <person name="Da Silva C."/>
            <person name="Delage L."/>
            <person name="Delaroque N."/>
            <person name="Dittami S.M."/>
            <person name="Doulbeau S."/>
            <person name="Elias M."/>
            <person name="Farnham G."/>
            <person name="Gachon C.M."/>
            <person name="Gschloessl B."/>
            <person name="Heesch S."/>
            <person name="Jabbari K."/>
            <person name="Jubin C."/>
            <person name="Kawai H."/>
            <person name="Kimura K."/>
            <person name="Kloareg B."/>
            <person name="Kupper F.C."/>
            <person name="Lang D."/>
            <person name="Le Bail A."/>
            <person name="Leblanc C."/>
            <person name="Lerouge P."/>
            <person name="Lohr M."/>
            <person name="Lopez P.J."/>
            <person name="Martens C."/>
            <person name="Maumus F."/>
            <person name="Michel G."/>
            <person name="Miranda-Saavedra D."/>
            <person name="Morales J."/>
            <person name="Moreau H."/>
            <person name="Motomura T."/>
            <person name="Nagasato C."/>
            <person name="Napoli C.A."/>
            <person name="Nelson D.R."/>
            <person name="Nyvall-Collen P."/>
            <person name="Peters A.F."/>
            <person name="Pommier C."/>
            <person name="Potin P."/>
            <person name="Poulain J."/>
            <person name="Quesneville H."/>
            <person name="Read B."/>
            <person name="Rensing S.A."/>
            <person name="Ritter A."/>
            <person name="Rousvoal S."/>
            <person name="Samanta M."/>
            <person name="Samson G."/>
            <person name="Schroeder D.C."/>
            <person name="Segurens B."/>
            <person name="Strittmatter M."/>
            <person name="Tonon T."/>
            <person name="Tregear J.W."/>
            <person name="Valentin K."/>
            <person name="von Dassow P."/>
            <person name="Yamagishi T."/>
            <person name="Van de Peer Y."/>
            <person name="Wincker P."/>
        </authorList>
    </citation>
    <scope>NUCLEOTIDE SEQUENCE [LARGE SCALE GENOMIC DNA]</scope>
    <source>
        <strain evidence="3">Ec32 / CCAP1310/4</strain>
    </source>
</reference>
<dbReference type="Pfam" id="PF12973">
    <property type="entry name" value="Cupin_7"/>
    <property type="match status" value="2"/>
</dbReference>
<dbReference type="STRING" id="2880.D7FM74"/>
<organism evidence="2 3">
    <name type="scientific">Ectocarpus siliculosus</name>
    <name type="common">Brown alga</name>
    <name type="synonym">Conferva siliculosa</name>
    <dbReference type="NCBI Taxonomy" id="2880"/>
    <lineage>
        <taxon>Eukaryota</taxon>
        <taxon>Sar</taxon>
        <taxon>Stramenopiles</taxon>
        <taxon>Ochrophyta</taxon>
        <taxon>PX clade</taxon>
        <taxon>Phaeophyceae</taxon>
        <taxon>Ectocarpales</taxon>
        <taxon>Ectocarpaceae</taxon>
        <taxon>Ectocarpus</taxon>
    </lineage>
</organism>
<dbReference type="InParanoid" id="D7FM74"/>
<evidence type="ECO:0000259" key="1">
    <source>
        <dbReference type="Pfam" id="PF12973"/>
    </source>
</evidence>
<feature type="domain" description="ChrR-like cupin" evidence="1">
    <location>
        <begin position="122"/>
        <end position="221"/>
    </location>
</feature>
<dbReference type="Proteomes" id="UP000002630">
    <property type="component" value="Linkage Group LG31"/>
</dbReference>
<dbReference type="InterPro" id="IPR025979">
    <property type="entry name" value="ChrR-like_cupin_dom"/>
</dbReference>
<dbReference type="InterPro" id="IPR011051">
    <property type="entry name" value="RmlC_Cupin_sf"/>
</dbReference>